<proteinExistence type="predicted"/>
<evidence type="ECO:0000313" key="2">
    <source>
        <dbReference type="WBParaSite" id="nRc.2.0.1.t12922-RA"/>
    </source>
</evidence>
<sequence>MKMSSFCCCRSVVLLLPSPSHHHGMLSCPHRLVIPPLPLPLPS</sequence>
<organism evidence="1 2">
    <name type="scientific">Romanomermis culicivorax</name>
    <name type="common">Nematode worm</name>
    <dbReference type="NCBI Taxonomy" id="13658"/>
    <lineage>
        <taxon>Eukaryota</taxon>
        <taxon>Metazoa</taxon>
        <taxon>Ecdysozoa</taxon>
        <taxon>Nematoda</taxon>
        <taxon>Enoplea</taxon>
        <taxon>Dorylaimia</taxon>
        <taxon>Mermithida</taxon>
        <taxon>Mermithoidea</taxon>
        <taxon>Mermithidae</taxon>
        <taxon>Romanomermis</taxon>
    </lineage>
</organism>
<reference evidence="2" key="1">
    <citation type="submission" date="2022-11" db="UniProtKB">
        <authorList>
            <consortium name="WormBaseParasite"/>
        </authorList>
    </citation>
    <scope>IDENTIFICATION</scope>
</reference>
<evidence type="ECO:0000313" key="1">
    <source>
        <dbReference type="Proteomes" id="UP000887565"/>
    </source>
</evidence>
<dbReference type="AlphaFoldDB" id="A0A915IHS7"/>
<name>A0A915IHS7_ROMCU</name>
<accession>A0A915IHS7</accession>
<protein>
    <submittedName>
        <fullName evidence="2">Uncharacterized protein</fullName>
    </submittedName>
</protein>
<keyword evidence="1" id="KW-1185">Reference proteome</keyword>
<dbReference type="Proteomes" id="UP000887565">
    <property type="component" value="Unplaced"/>
</dbReference>
<dbReference type="WBParaSite" id="nRc.2.0.1.t12922-RA">
    <property type="protein sequence ID" value="nRc.2.0.1.t12922-RA"/>
    <property type="gene ID" value="nRc.2.0.1.g12922"/>
</dbReference>
<dbReference type="PROSITE" id="PS51257">
    <property type="entry name" value="PROKAR_LIPOPROTEIN"/>
    <property type="match status" value="1"/>
</dbReference>